<dbReference type="InterPro" id="IPR003599">
    <property type="entry name" value="Ig_sub"/>
</dbReference>
<feature type="region of interest" description="Disordered" evidence="5">
    <location>
        <begin position="1434"/>
        <end position="1496"/>
    </location>
</feature>
<gene>
    <name evidence="8" type="ORF">CLF_104936</name>
</gene>
<dbReference type="InterPro" id="IPR036179">
    <property type="entry name" value="Ig-like_dom_sf"/>
</dbReference>
<dbReference type="CDD" id="cd00063">
    <property type="entry name" value="FN3"/>
    <property type="match status" value="2"/>
</dbReference>
<feature type="domain" description="Ig-like" evidence="6">
    <location>
        <begin position="507"/>
        <end position="602"/>
    </location>
</feature>
<feature type="compositionally biased region" description="Polar residues" evidence="5">
    <location>
        <begin position="1187"/>
        <end position="1200"/>
    </location>
</feature>
<feature type="region of interest" description="Disordered" evidence="5">
    <location>
        <begin position="1362"/>
        <end position="1381"/>
    </location>
</feature>
<feature type="domain" description="Ig-like" evidence="6">
    <location>
        <begin position="388"/>
        <end position="482"/>
    </location>
</feature>
<dbReference type="SUPFAM" id="SSF49265">
    <property type="entry name" value="Fibronectin type III"/>
    <property type="match status" value="1"/>
</dbReference>
<dbReference type="FunFam" id="2.60.40.10:FF:000032">
    <property type="entry name" value="palladin isoform X1"/>
    <property type="match status" value="1"/>
</dbReference>
<evidence type="ECO:0000256" key="3">
    <source>
        <dbReference type="ARBA" id="ARBA00023157"/>
    </source>
</evidence>
<dbReference type="InterPro" id="IPR003961">
    <property type="entry name" value="FN3_dom"/>
</dbReference>
<dbReference type="Pfam" id="PF00047">
    <property type="entry name" value="ig"/>
    <property type="match status" value="1"/>
</dbReference>
<feature type="domain" description="Ig-like" evidence="6">
    <location>
        <begin position="91"/>
        <end position="173"/>
    </location>
</feature>
<reference evidence="8" key="1">
    <citation type="journal article" date="2011" name="Genome Biol.">
        <title>The draft genome of the carcinogenic human liver fluke Clonorchis sinensis.</title>
        <authorList>
            <person name="Wang X."/>
            <person name="Chen W."/>
            <person name="Huang Y."/>
            <person name="Sun J."/>
            <person name="Men J."/>
            <person name="Liu H."/>
            <person name="Luo F."/>
            <person name="Guo L."/>
            <person name="Lv X."/>
            <person name="Deng C."/>
            <person name="Zhou C."/>
            <person name="Fan Y."/>
            <person name="Li X."/>
            <person name="Huang L."/>
            <person name="Hu Y."/>
            <person name="Liang C."/>
            <person name="Hu X."/>
            <person name="Xu J."/>
            <person name="Yu X."/>
        </authorList>
    </citation>
    <scope>NUCLEOTIDE SEQUENCE [LARGE SCALE GENOMIC DNA]</scope>
    <source>
        <strain evidence="8">Henan</strain>
    </source>
</reference>
<keyword evidence="4" id="KW-0393">Immunoglobulin domain</keyword>
<keyword evidence="2" id="KW-0677">Repeat</keyword>
<evidence type="ECO:0000256" key="1">
    <source>
        <dbReference type="ARBA" id="ARBA00022729"/>
    </source>
</evidence>
<dbReference type="InterPro" id="IPR007110">
    <property type="entry name" value="Ig-like_dom"/>
</dbReference>
<evidence type="ECO:0000313" key="9">
    <source>
        <dbReference type="Proteomes" id="UP000008909"/>
    </source>
</evidence>
<dbReference type="Proteomes" id="UP000008909">
    <property type="component" value="Unassembled WGS sequence"/>
</dbReference>
<evidence type="ECO:0000259" key="6">
    <source>
        <dbReference type="PROSITE" id="PS50835"/>
    </source>
</evidence>
<reference key="2">
    <citation type="submission" date="2011-10" db="EMBL/GenBank/DDBJ databases">
        <title>The genome and transcriptome sequence of Clonorchis sinensis provide insights into the carcinogenic liver fluke.</title>
        <authorList>
            <person name="Wang X."/>
            <person name="Huang Y."/>
            <person name="Chen W."/>
            <person name="Liu H."/>
            <person name="Guo L."/>
            <person name="Chen Y."/>
            <person name="Luo F."/>
            <person name="Zhou W."/>
            <person name="Sun J."/>
            <person name="Mao Q."/>
            <person name="Liang P."/>
            <person name="Zhou C."/>
            <person name="Tian Y."/>
            <person name="Men J."/>
            <person name="Lv X."/>
            <person name="Huang L."/>
            <person name="Zhou J."/>
            <person name="Hu Y."/>
            <person name="Li R."/>
            <person name="Zhang F."/>
            <person name="Lei H."/>
            <person name="Li X."/>
            <person name="Hu X."/>
            <person name="Liang C."/>
            <person name="Xu J."/>
            <person name="Wu Z."/>
            <person name="Yu X."/>
        </authorList>
    </citation>
    <scope>NUCLEOTIDE SEQUENCE</scope>
    <source>
        <strain>Henan</strain>
    </source>
</reference>
<evidence type="ECO:0000256" key="2">
    <source>
        <dbReference type="ARBA" id="ARBA00022737"/>
    </source>
</evidence>
<feature type="region of interest" description="Disordered" evidence="5">
    <location>
        <begin position="1157"/>
        <end position="1215"/>
    </location>
</feature>
<keyword evidence="9" id="KW-1185">Reference proteome</keyword>
<proteinExistence type="predicted"/>
<feature type="domain" description="Ig-like" evidence="6">
    <location>
        <begin position="303"/>
        <end position="383"/>
    </location>
</feature>
<dbReference type="Pfam" id="PF13927">
    <property type="entry name" value="Ig_3"/>
    <property type="match status" value="2"/>
</dbReference>
<dbReference type="PROSITE" id="PS50853">
    <property type="entry name" value="FN3"/>
    <property type="match status" value="2"/>
</dbReference>
<dbReference type="SMART" id="SM00060">
    <property type="entry name" value="FN3"/>
    <property type="match status" value="3"/>
</dbReference>
<dbReference type="Gene3D" id="2.60.40.10">
    <property type="entry name" value="Immunoglobulins"/>
    <property type="match status" value="7"/>
</dbReference>
<feature type="compositionally biased region" description="Polar residues" evidence="5">
    <location>
        <begin position="1474"/>
        <end position="1485"/>
    </location>
</feature>
<evidence type="ECO:0000259" key="7">
    <source>
        <dbReference type="PROSITE" id="PS50853"/>
    </source>
</evidence>
<name>H2KQX3_CLOSI</name>
<feature type="domain" description="Fibronectin type-III" evidence="7">
    <location>
        <begin position="643"/>
        <end position="753"/>
    </location>
</feature>
<feature type="domain" description="Fibronectin type-III" evidence="7">
    <location>
        <begin position="955"/>
        <end position="1052"/>
    </location>
</feature>
<evidence type="ECO:0000256" key="4">
    <source>
        <dbReference type="ARBA" id="ARBA00023319"/>
    </source>
</evidence>
<dbReference type="SMART" id="SM00408">
    <property type="entry name" value="IGc2"/>
    <property type="match status" value="5"/>
</dbReference>
<feature type="compositionally biased region" description="Low complexity" evidence="5">
    <location>
        <begin position="1365"/>
        <end position="1377"/>
    </location>
</feature>
<dbReference type="Pfam" id="PF07679">
    <property type="entry name" value="I-set"/>
    <property type="match status" value="1"/>
</dbReference>
<dbReference type="InterPro" id="IPR036116">
    <property type="entry name" value="FN3_sf"/>
</dbReference>
<dbReference type="InterPro" id="IPR013783">
    <property type="entry name" value="Ig-like_fold"/>
</dbReference>
<dbReference type="InterPro" id="IPR003598">
    <property type="entry name" value="Ig_sub2"/>
</dbReference>
<dbReference type="PROSITE" id="PS50835">
    <property type="entry name" value="IG_LIKE"/>
    <property type="match status" value="5"/>
</dbReference>
<evidence type="ECO:0000256" key="5">
    <source>
        <dbReference type="SAM" id="MobiDB-lite"/>
    </source>
</evidence>
<dbReference type="EMBL" id="DF143071">
    <property type="protein sequence ID" value="GAA33251.2"/>
    <property type="molecule type" value="Genomic_DNA"/>
</dbReference>
<evidence type="ECO:0000313" key="8">
    <source>
        <dbReference type="EMBL" id="GAA33251.2"/>
    </source>
</evidence>
<dbReference type="SUPFAM" id="SSF48726">
    <property type="entry name" value="Immunoglobulin"/>
    <property type="match status" value="5"/>
</dbReference>
<feature type="domain" description="Ig-like" evidence="6">
    <location>
        <begin position="182"/>
        <end position="298"/>
    </location>
</feature>
<dbReference type="InterPro" id="IPR051170">
    <property type="entry name" value="Neural/epithelial_adhesion"/>
</dbReference>
<dbReference type="InterPro" id="IPR013098">
    <property type="entry name" value="Ig_I-set"/>
</dbReference>
<protein>
    <submittedName>
        <fullName evidence="8">Roundabout homolog 2</fullName>
    </submittedName>
</protein>
<organism evidence="8 9">
    <name type="scientific">Clonorchis sinensis</name>
    <name type="common">Chinese liver fluke</name>
    <dbReference type="NCBI Taxonomy" id="79923"/>
    <lineage>
        <taxon>Eukaryota</taxon>
        <taxon>Metazoa</taxon>
        <taxon>Spiralia</taxon>
        <taxon>Lophotrochozoa</taxon>
        <taxon>Platyhelminthes</taxon>
        <taxon>Trematoda</taxon>
        <taxon>Digenea</taxon>
        <taxon>Opisthorchiida</taxon>
        <taxon>Opisthorchiata</taxon>
        <taxon>Opisthorchiidae</taxon>
        <taxon>Clonorchis</taxon>
    </lineage>
</organism>
<keyword evidence="1" id="KW-0732">Signal</keyword>
<dbReference type="PANTHER" id="PTHR12231">
    <property type="entry name" value="CTX-RELATED TYPE I TRANSMEMBRANE PROTEIN"/>
    <property type="match status" value="1"/>
</dbReference>
<dbReference type="PANTHER" id="PTHR12231:SF253">
    <property type="entry name" value="DPR-INTERACTING PROTEIN ETA, ISOFORM B-RELATED"/>
    <property type="match status" value="1"/>
</dbReference>
<accession>H2KQX3</accession>
<sequence length="1597" mass="178313">MGHPLFIGLTRSIILVFRSIQYDVNLLSLLRQRSLNWFEIPEKRECVCALSVPRSLVDGLNDHSLTWLYRPIAPTSGVELQNQLSTKPNRPVIRTNPTNQFSVDGVLEFSCLAEGNPKPFVQWHNATTGQLITDRIPSTDSLSGIHVNPYHGRLMVSNPTRGQLYSFYCNATNEYGWSQSSPPVFGALAYLDDRFVQQPNNETVHVGQNVSLPCLAPAGLPKPTIRWLKDDVLVAEQSTGNMSAVGVNESTSSLLSNLLVLDNGTLWINSATLEETGKYRCTATNLIGSRSSQPALLSVMSTTTFFETPKHLRVRLGEDAKFFCEVDDPKTVSWRRGKQDAPFDFSRTVITRSYIWIKSVKPSDSGMYICGVPGSVEHNATLVVDIPPRFLRPPNNIRANAGETIQFVCLSTGHPQPSVYWELPDMTPVFPSDPSTESRSSRFFVHTDGRLEVRHIKSGDAGRYQCTAHSSIDTIHASASLIVNEVTSEPPQLANSETSTRTPHLEPKLSKTAPIIGLPPANQTVSVGDKVTFVCELMDSSSDQTSCSDVKVNWMRRIHSTKESRLLPAYGSNDTRYRILHPALQILDVRPSDSGVYTCSASCNVEWFDGIERRQVHVESSWSATLYVTWKRDIPKLASILQPPKNLRLVNMTETSVTISWDPPSLAAVWKHKFSEDVTNPVLNSVAYWVEYYRSDRPADGWLVVERDWPTNNVQLRGLEQGIDYYFLVRSRWMYGRIGWASRPLGPVTTMGSFVTESRETDRGGQVQMYHNTQPSIELHDVQMRIFSKSTAKVSWRLSPVSFLVNVIKLFKLSYTITPLGYCVGIFSKKSKNRAYLSGGSSSRDYCSFARDSNKEILLQSQLNLMEELRKSTQQNASTFSVLVPWLKSGHPEHLDPPGNPPERLVGWLHNLNPFTCYSITIHPIPTDPSLSSIFRQTLSDPHFLLTPEGVPTAAPSNISVHWIDDRHVKLAWKSPIVTHWNGPLNGYLIYIFEENSRERKTINVTYLLSETLLELHQISAIYLFQVACMTCAGVGIPSEPIRLVPRQNKDSSIYATETEPKNVELLNKPWFVGTLIGSVIAWCVLITLASSCCFRLHHRRRKPHKRIGLQIAAALNDQDGNRDALLYMKDKLHLGNVTRLPANGLLLNAGGVSGHTSPCDRSGSHTEYLLPSSQGKQKRVPDAQRDGSNQDARTSSVTSSREHSLVKEPQCTMRPSMSISTDRSIRTMPENTQALRCLSSHNEWDAEFCSYPHDMLPPFQMSPQPMYQITKPHPAVDDSMFGVNSSPFGDGSAATTESFLSHSSKVLISDSATATPYATTSLISQNQILSPSAYQSQHTTYPKSMHTVSQAPETRGTVINRCQSSSSSDQTSYASSCDNSESLMDSMPTMNELAQKVNNRYTKLPYDYDTTESNIHQLQTHWSAVTVAQSKQKSKIDKMTESPHLSTVLPPRSIKAKKPKSQANGVPEKLRNSRSSSVTKNKSQPVERVTENESNGVVGKRCFETSDLPPPPVDGPPSVKAIITDHDPLDKQRYAEIHARSCNRYSFMENSVPSDTVTIPSGLSIQPLESRGLPSSSIPVLQYLNKQDEYRYQEYQ</sequence>
<dbReference type="SMART" id="SM00409">
    <property type="entry name" value="IG"/>
    <property type="match status" value="5"/>
</dbReference>
<keyword evidence="3" id="KW-1015">Disulfide bond</keyword>
<dbReference type="InterPro" id="IPR013151">
    <property type="entry name" value="Immunoglobulin_dom"/>
</dbReference>